<dbReference type="InterPro" id="IPR041581">
    <property type="entry name" value="Glyoxalase_6"/>
</dbReference>
<accession>A0AAU8DRZ8</accession>
<dbReference type="PANTHER" id="PTHR35908:SF1">
    <property type="entry name" value="CONSERVED PROTEIN"/>
    <property type="match status" value="1"/>
</dbReference>
<reference evidence="2" key="1">
    <citation type="submission" date="2024-05" db="EMBL/GenBank/DDBJ databases">
        <authorList>
            <person name="Cai S.Y."/>
            <person name="Jin L.M."/>
            <person name="Li H.R."/>
        </authorList>
    </citation>
    <scope>NUCLEOTIDE SEQUENCE</scope>
    <source>
        <strain evidence="2">A5-74</strain>
    </source>
</reference>
<protein>
    <submittedName>
        <fullName evidence="2">VOC family protein</fullName>
    </submittedName>
</protein>
<dbReference type="InterPro" id="IPR037523">
    <property type="entry name" value="VOC_core"/>
</dbReference>
<gene>
    <name evidence="2" type="ORF">ABLG96_04080</name>
</gene>
<dbReference type="SUPFAM" id="SSF54593">
    <property type="entry name" value="Glyoxalase/Bleomycin resistance protein/Dihydroxybiphenyl dioxygenase"/>
    <property type="match status" value="1"/>
</dbReference>
<dbReference type="PROSITE" id="PS51819">
    <property type="entry name" value="VOC"/>
    <property type="match status" value="1"/>
</dbReference>
<evidence type="ECO:0000259" key="1">
    <source>
        <dbReference type="PROSITE" id="PS51819"/>
    </source>
</evidence>
<organism evidence="2">
    <name type="scientific">Nakamurella sp. A5-74</name>
    <dbReference type="NCBI Taxonomy" id="3158264"/>
    <lineage>
        <taxon>Bacteria</taxon>
        <taxon>Bacillati</taxon>
        <taxon>Actinomycetota</taxon>
        <taxon>Actinomycetes</taxon>
        <taxon>Nakamurellales</taxon>
        <taxon>Nakamurellaceae</taxon>
        <taxon>Nakamurella</taxon>
    </lineage>
</organism>
<dbReference type="AlphaFoldDB" id="A0AAU8DRZ8"/>
<feature type="domain" description="VOC" evidence="1">
    <location>
        <begin position="9"/>
        <end position="132"/>
    </location>
</feature>
<dbReference type="Gene3D" id="3.10.180.10">
    <property type="entry name" value="2,3-Dihydroxybiphenyl 1,2-Dioxygenase, domain 1"/>
    <property type="match status" value="1"/>
</dbReference>
<dbReference type="PANTHER" id="PTHR35908">
    <property type="entry name" value="HYPOTHETICAL FUSION PROTEIN"/>
    <property type="match status" value="1"/>
</dbReference>
<evidence type="ECO:0000313" key="2">
    <source>
        <dbReference type="EMBL" id="XCG64528.1"/>
    </source>
</evidence>
<dbReference type="Pfam" id="PF18029">
    <property type="entry name" value="Glyoxalase_6"/>
    <property type="match status" value="1"/>
</dbReference>
<dbReference type="InterPro" id="IPR029068">
    <property type="entry name" value="Glyas_Bleomycin-R_OHBP_Dase"/>
</dbReference>
<proteinExistence type="predicted"/>
<name>A0AAU8DRZ8_9ACTN</name>
<sequence length="132" mass="14242">MTDSRPAIRATSITIMAPDPRALAAFYATLLGATVRDSEPARPGDPPEAGWAQLQAGAMTINVEWERAWAPPVWPATSGTQHSTQHLDLHVDDLPAASAWAIECGAREAPVQPQDDIRVMFDPAGHPFCLFT</sequence>
<dbReference type="EMBL" id="CP159218">
    <property type="protein sequence ID" value="XCG64528.1"/>
    <property type="molecule type" value="Genomic_DNA"/>
</dbReference>
<dbReference type="CDD" id="cd06587">
    <property type="entry name" value="VOC"/>
    <property type="match status" value="1"/>
</dbReference>
<dbReference type="RefSeq" id="WP_353650141.1">
    <property type="nucleotide sequence ID" value="NZ_CP159218.1"/>
</dbReference>